<keyword evidence="10" id="KW-0812">Transmembrane</keyword>
<sequence>MMRIKQKINLTQVAFLILALSILFVLRLLWYGEFVTSPQPLAVQGVLDLRGWNLEGSRSITLDGEWELYPETFISHEDMRSPNPAVPHFVQVPGDWGRALNEDTGSSFGYGTYRLRIQVDHPLEQPYGFWIQEIQASSVVEINGQRDNPFGKPAAQPENYLPKAISYTASYAAGDQTMIELLVRSANFDQPLMGGITRSIRFGSQAVIDTERMYSIGLQLVTFVILMLHALYAGLLFTFNPRQKTFLTFFMLLLSVSFSVIADHDSLLGLWVPLSYAGLLKIKLLSYMGISFFMLLLSRNFSGDTGRSWIFTAYAASLGLYSAFILASPSAYVYYSTDSGLFTFFYLFPIAWTFSLIIKMVLSRQKDAVFLLFAAASILSSILWGFVSHLVTAASMYYPVDVFAALIGFSGYWFKRYFRNSEENTRLTEQLRKADKLKDQFLANTSHELRTPLHGIMNIAQTVISNEKHALGDKSFRDMELLVTISRRMSHLLGDLLDIVRLQDKRVILKPEPVSVQSTAAGVVDMLRYMTDGIPVSLRLDIPADLPVVFADEKRLIQILFNLVHNAIKYTDEGTITVSAETKGTQVVIHVSDTGHGMDEQTQSRIFLPYEQGPQGVSEGGGIGLGLSISRQLVELHGSLLTVRSRPGHGSVFSFTLPNMASDSLQVSLAEPHRAGTERLAMDITPSIVDNEATTAAAAETGSIRPALHRSEDKGRLNILAVDDDPVNLKVLSSILSAETYRIRTAMSAQEALELLGAESWDLLIADVMMPHMSGYELTRLVRQRFTLSELPVLLLTARSQPEDIYAGFRSGANDYITKPVDAMELQYRVWSLATLKQSIHDTLRMEAAYLQAQIHPHFLFNTLNSIMALSEIDPEKMRRLGDAFTSYLRISIDFLNAEQLVALSHELELVRAYLYIEKERFEERLSIEWEIDPGLDLLLPPLTLQPLVENAVKHGLLSKITGGTLHIRIARQDKSTLFEVRDNGMGMTRELADQLLDPSRKLRGGIGLLNTNRRLTQTYGQGLSIRSKPGHGTTVSFVIPDRNEP</sequence>
<keyword evidence="8" id="KW-0902">Two-component regulatory system</keyword>
<feature type="transmembrane region" description="Helical" evidence="10">
    <location>
        <begin position="12"/>
        <end position="31"/>
    </location>
</feature>
<dbReference type="Gene3D" id="3.30.565.10">
    <property type="entry name" value="Histidine kinase-like ATPase, C-terminal domain"/>
    <property type="match status" value="2"/>
</dbReference>
<dbReference type="InterPro" id="IPR003594">
    <property type="entry name" value="HATPase_dom"/>
</dbReference>
<dbReference type="InterPro" id="IPR004358">
    <property type="entry name" value="Sig_transdc_His_kin-like_C"/>
</dbReference>
<reference evidence="13 14" key="1">
    <citation type="submission" date="2024-04" db="EMBL/GenBank/DDBJ databases">
        <title>draft genome sequnece of Paenibacillus filicis.</title>
        <authorList>
            <person name="Kim D.-U."/>
        </authorList>
    </citation>
    <scope>NUCLEOTIDE SEQUENCE [LARGE SCALE GENOMIC DNA]</scope>
    <source>
        <strain evidence="13 14">KACC14197</strain>
    </source>
</reference>
<keyword evidence="3 9" id="KW-0597">Phosphoprotein</keyword>
<dbReference type="CDD" id="cd00082">
    <property type="entry name" value="HisKA"/>
    <property type="match status" value="1"/>
</dbReference>
<dbReference type="CDD" id="cd17574">
    <property type="entry name" value="REC_OmpR"/>
    <property type="match status" value="1"/>
</dbReference>
<evidence type="ECO:0000256" key="3">
    <source>
        <dbReference type="ARBA" id="ARBA00022553"/>
    </source>
</evidence>
<evidence type="ECO:0000256" key="4">
    <source>
        <dbReference type="ARBA" id="ARBA00022679"/>
    </source>
</evidence>
<evidence type="ECO:0000256" key="9">
    <source>
        <dbReference type="PROSITE-ProRule" id="PRU00169"/>
    </source>
</evidence>
<comment type="caution">
    <text evidence="13">The sequence shown here is derived from an EMBL/GenBank/DDBJ whole genome shotgun (WGS) entry which is preliminary data.</text>
</comment>
<keyword evidence="5" id="KW-0547">Nucleotide-binding</keyword>
<dbReference type="SMART" id="SM00448">
    <property type="entry name" value="REC"/>
    <property type="match status" value="1"/>
</dbReference>
<feature type="domain" description="Response regulatory" evidence="12">
    <location>
        <begin position="718"/>
        <end position="834"/>
    </location>
</feature>
<evidence type="ECO:0000313" key="14">
    <source>
        <dbReference type="Proteomes" id="UP001469365"/>
    </source>
</evidence>
<dbReference type="InterPro" id="IPR001789">
    <property type="entry name" value="Sig_transdc_resp-reg_receiver"/>
</dbReference>
<protein>
    <recommendedName>
        <fullName evidence="2">histidine kinase</fullName>
        <ecNumber evidence="2">2.7.13.3</ecNumber>
    </recommendedName>
</protein>
<dbReference type="Pfam" id="PF00512">
    <property type="entry name" value="HisKA"/>
    <property type="match status" value="1"/>
</dbReference>
<dbReference type="Proteomes" id="UP001469365">
    <property type="component" value="Unassembled WGS sequence"/>
</dbReference>
<evidence type="ECO:0000256" key="2">
    <source>
        <dbReference type="ARBA" id="ARBA00012438"/>
    </source>
</evidence>
<dbReference type="SMART" id="SM00387">
    <property type="entry name" value="HATPase_c"/>
    <property type="match status" value="2"/>
</dbReference>
<evidence type="ECO:0000256" key="7">
    <source>
        <dbReference type="ARBA" id="ARBA00022840"/>
    </source>
</evidence>
<dbReference type="PANTHER" id="PTHR43047">
    <property type="entry name" value="TWO-COMPONENT HISTIDINE PROTEIN KINASE"/>
    <property type="match status" value="1"/>
</dbReference>
<dbReference type="Gene3D" id="1.10.287.130">
    <property type="match status" value="1"/>
</dbReference>
<dbReference type="EC" id="2.7.13.3" evidence="2"/>
<evidence type="ECO:0000259" key="12">
    <source>
        <dbReference type="PROSITE" id="PS50110"/>
    </source>
</evidence>
<feature type="domain" description="Histidine kinase" evidence="11">
    <location>
        <begin position="444"/>
        <end position="661"/>
    </location>
</feature>
<evidence type="ECO:0000256" key="8">
    <source>
        <dbReference type="ARBA" id="ARBA00023012"/>
    </source>
</evidence>
<feature type="modified residue" description="4-aspartylphosphate" evidence="9">
    <location>
        <position position="767"/>
    </location>
</feature>
<dbReference type="InterPro" id="IPR036890">
    <property type="entry name" value="HATPase_C_sf"/>
</dbReference>
<dbReference type="PANTHER" id="PTHR43047:SF72">
    <property type="entry name" value="OSMOSENSING HISTIDINE PROTEIN KINASE SLN1"/>
    <property type="match status" value="1"/>
</dbReference>
<keyword evidence="4" id="KW-0808">Transferase</keyword>
<dbReference type="InterPro" id="IPR005467">
    <property type="entry name" value="His_kinase_dom"/>
</dbReference>
<evidence type="ECO:0000256" key="1">
    <source>
        <dbReference type="ARBA" id="ARBA00000085"/>
    </source>
</evidence>
<proteinExistence type="predicted"/>
<dbReference type="SUPFAM" id="SSF52172">
    <property type="entry name" value="CheY-like"/>
    <property type="match status" value="1"/>
</dbReference>
<name>A0ABU9DI25_9BACL</name>
<keyword evidence="6" id="KW-0418">Kinase</keyword>
<evidence type="ECO:0000313" key="13">
    <source>
        <dbReference type="EMBL" id="MEK8127812.1"/>
    </source>
</evidence>
<dbReference type="SUPFAM" id="SSF47384">
    <property type="entry name" value="Homodimeric domain of signal transducing histidine kinase"/>
    <property type="match status" value="1"/>
</dbReference>
<feature type="transmembrane region" description="Helical" evidence="10">
    <location>
        <begin position="341"/>
        <end position="362"/>
    </location>
</feature>
<gene>
    <name evidence="13" type="ORF">WMW72_07755</name>
</gene>
<keyword evidence="10" id="KW-0472">Membrane</keyword>
<evidence type="ECO:0000256" key="6">
    <source>
        <dbReference type="ARBA" id="ARBA00022777"/>
    </source>
</evidence>
<feature type="transmembrane region" description="Helical" evidence="10">
    <location>
        <begin position="246"/>
        <end position="262"/>
    </location>
</feature>
<dbReference type="PROSITE" id="PS50110">
    <property type="entry name" value="RESPONSE_REGULATORY"/>
    <property type="match status" value="1"/>
</dbReference>
<dbReference type="RefSeq" id="WP_341414861.1">
    <property type="nucleotide sequence ID" value="NZ_JBBPCC010000003.1"/>
</dbReference>
<comment type="catalytic activity">
    <reaction evidence="1">
        <text>ATP + protein L-histidine = ADP + protein N-phospho-L-histidine.</text>
        <dbReference type="EC" id="2.7.13.3"/>
    </reaction>
</comment>
<dbReference type="Pfam" id="PF06580">
    <property type="entry name" value="His_kinase"/>
    <property type="match status" value="1"/>
</dbReference>
<feature type="transmembrane region" description="Helical" evidence="10">
    <location>
        <begin position="216"/>
        <end position="239"/>
    </location>
</feature>
<dbReference type="Pfam" id="PF02518">
    <property type="entry name" value="HATPase_c"/>
    <property type="match status" value="2"/>
</dbReference>
<evidence type="ECO:0000256" key="10">
    <source>
        <dbReference type="SAM" id="Phobius"/>
    </source>
</evidence>
<dbReference type="EMBL" id="JBBPCC010000003">
    <property type="protein sequence ID" value="MEK8127812.1"/>
    <property type="molecule type" value="Genomic_DNA"/>
</dbReference>
<dbReference type="SMART" id="SM00388">
    <property type="entry name" value="HisKA"/>
    <property type="match status" value="1"/>
</dbReference>
<feature type="transmembrane region" description="Helical" evidence="10">
    <location>
        <begin position="274"/>
        <end position="297"/>
    </location>
</feature>
<keyword evidence="7 13" id="KW-0067">ATP-binding</keyword>
<dbReference type="InterPro" id="IPR003661">
    <property type="entry name" value="HisK_dim/P_dom"/>
</dbReference>
<dbReference type="GO" id="GO:0005524">
    <property type="term" value="F:ATP binding"/>
    <property type="evidence" value="ECO:0007669"/>
    <property type="project" value="UniProtKB-KW"/>
</dbReference>
<dbReference type="InterPro" id="IPR011006">
    <property type="entry name" value="CheY-like_superfamily"/>
</dbReference>
<dbReference type="InterPro" id="IPR010559">
    <property type="entry name" value="Sig_transdc_His_kin_internal"/>
</dbReference>
<keyword evidence="10" id="KW-1133">Transmembrane helix</keyword>
<organism evidence="13 14">
    <name type="scientific">Paenibacillus filicis</name>
    <dbReference type="NCBI Taxonomy" id="669464"/>
    <lineage>
        <taxon>Bacteria</taxon>
        <taxon>Bacillati</taxon>
        <taxon>Bacillota</taxon>
        <taxon>Bacilli</taxon>
        <taxon>Bacillales</taxon>
        <taxon>Paenibacillaceae</taxon>
        <taxon>Paenibacillus</taxon>
    </lineage>
</organism>
<dbReference type="SUPFAM" id="SSF55874">
    <property type="entry name" value="ATPase domain of HSP90 chaperone/DNA topoisomerase II/histidine kinase"/>
    <property type="match status" value="2"/>
</dbReference>
<evidence type="ECO:0000259" key="11">
    <source>
        <dbReference type="PROSITE" id="PS50109"/>
    </source>
</evidence>
<feature type="transmembrane region" description="Helical" evidence="10">
    <location>
        <begin position="309"/>
        <end position="335"/>
    </location>
</feature>
<dbReference type="PROSITE" id="PS50109">
    <property type="entry name" value="HIS_KIN"/>
    <property type="match status" value="2"/>
</dbReference>
<dbReference type="Pfam" id="PF00072">
    <property type="entry name" value="Response_reg"/>
    <property type="match status" value="1"/>
</dbReference>
<feature type="transmembrane region" description="Helical" evidence="10">
    <location>
        <begin position="369"/>
        <end position="390"/>
    </location>
</feature>
<dbReference type="PRINTS" id="PR00344">
    <property type="entry name" value="BCTRLSENSOR"/>
</dbReference>
<feature type="domain" description="Histidine kinase" evidence="11">
    <location>
        <begin position="945"/>
        <end position="1044"/>
    </location>
</feature>
<keyword evidence="14" id="KW-1185">Reference proteome</keyword>
<dbReference type="InterPro" id="IPR036097">
    <property type="entry name" value="HisK_dim/P_sf"/>
</dbReference>
<dbReference type="Gene3D" id="3.40.50.2300">
    <property type="match status" value="1"/>
</dbReference>
<accession>A0ABU9DI25</accession>
<evidence type="ECO:0000256" key="5">
    <source>
        <dbReference type="ARBA" id="ARBA00022741"/>
    </source>
</evidence>